<reference evidence="1" key="1">
    <citation type="journal article" date="2019" name="Sci. Rep.">
        <title>Draft genome of Tanacetum cinerariifolium, the natural source of mosquito coil.</title>
        <authorList>
            <person name="Yamashiro T."/>
            <person name="Shiraishi A."/>
            <person name="Satake H."/>
            <person name="Nakayama K."/>
        </authorList>
    </citation>
    <scope>NUCLEOTIDE SEQUENCE</scope>
</reference>
<name>A0A699GV25_TANCI</name>
<protein>
    <submittedName>
        <fullName evidence="1">Uncharacterized protein</fullName>
    </submittedName>
</protein>
<evidence type="ECO:0000313" key="1">
    <source>
        <dbReference type="EMBL" id="GEW27802.1"/>
    </source>
</evidence>
<sequence>IRRALLMLEILSRRFFLKLNLSDHRKHQRGVEIPVSS</sequence>
<organism evidence="1">
    <name type="scientific">Tanacetum cinerariifolium</name>
    <name type="common">Dalmatian daisy</name>
    <name type="synonym">Chrysanthemum cinerariifolium</name>
    <dbReference type="NCBI Taxonomy" id="118510"/>
    <lineage>
        <taxon>Eukaryota</taxon>
        <taxon>Viridiplantae</taxon>
        <taxon>Streptophyta</taxon>
        <taxon>Embryophyta</taxon>
        <taxon>Tracheophyta</taxon>
        <taxon>Spermatophyta</taxon>
        <taxon>Magnoliopsida</taxon>
        <taxon>eudicotyledons</taxon>
        <taxon>Gunneridae</taxon>
        <taxon>Pentapetalae</taxon>
        <taxon>asterids</taxon>
        <taxon>campanulids</taxon>
        <taxon>Asterales</taxon>
        <taxon>Asteraceae</taxon>
        <taxon>Asteroideae</taxon>
        <taxon>Anthemideae</taxon>
        <taxon>Anthemidinae</taxon>
        <taxon>Tanacetum</taxon>
    </lineage>
</organism>
<accession>A0A699GV25</accession>
<dbReference type="AlphaFoldDB" id="A0A699GV25"/>
<dbReference type="EMBL" id="BKCJ010051898">
    <property type="protein sequence ID" value="GEW27802.1"/>
    <property type="molecule type" value="Genomic_DNA"/>
</dbReference>
<gene>
    <name evidence="1" type="ORF">Tci_199778</name>
</gene>
<comment type="caution">
    <text evidence="1">The sequence shown here is derived from an EMBL/GenBank/DDBJ whole genome shotgun (WGS) entry which is preliminary data.</text>
</comment>
<feature type="non-terminal residue" evidence="1">
    <location>
        <position position="1"/>
    </location>
</feature>
<proteinExistence type="predicted"/>